<comment type="caution">
    <text evidence="3">The sequence shown here is derived from an EMBL/GenBank/DDBJ whole genome shotgun (WGS) entry which is preliminary data.</text>
</comment>
<feature type="compositionally biased region" description="Polar residues" evidence="1">
    <location>
        <begin position="121"/>
        <end position="130"/>
    </location>
</feature>
<dbReference type="Proteomes" id="UP001595859">
    <property type="component" value="Unassembled WGS sequence"/>
</dbReference>
<evidence type="ECO:0000313" key="3">
    <source>
        <dbReference type="EMBL" id="MFC4859223.1"/>
    </source>
</evidence>
<name>A0ABV9SBX0_9PSEU</name>
<evidence type="ECO:0000256" key="1">
    <source>
        <dbReference type="SAM" id="MobiDB-lite"/>
    </source>
</evidence>
<dbReference type="InterPro" id="IPR013568">
    <property type="entry name" value="SEFIR_dom"/>
</dbReference>
<organism evidence="3 4">
    <name type="scientific">Actinophytocola glycyrrhizae</name>
    <dbReference type="NCBI Taxonomy" id="2044873"/>
    <lineage>
        <taxon>Bacteria</taxon>
        <taxon>Bacillati</taxon>
        <taxon>Actinomycetota</taxon>
        <taxon>Actinomycetes</taxon>
        <taxon>Pseudonocardiales</taxon>
        <taxon>Pseudonocardiaceae</taxon>
    </lineage>
</organism>
<sequence length="159" mass="17348">MTDADFVLVVASKRYRVTGDGNGSNTENRGVQSEASLLRELVYTDRAAWLPKVLPVLLPGHTTNHVPLFLQPHTASHYPVTSFDMTGAHELLRVVLRQPSYIAPDVNTERPRFPPHADGPSHQTTGQATTSRDRVINQVNGTVTGTVVQADTINGNITL</sequence>
<dbReference type="EMBL" id="JBHSIS010000027">
    <property type="protein sequence ID" value="MFC4859223.1"/>
    <property type="molecule type" value="Genomic_DNA"/>
</dbReference>
<evidence type="ECO:0000259" key="2">
    <source>
        <dbReference type="PROSITE" id="PS51534"/>
    </source>
</evidence>
<gene>
    <name evidence="3" type="ORF">ACFPCV_37485</name>
</gene>
<accession>A0ABV9SBX0</accession>
<feature type="region of interest" description="Disordered" evidence="1">
    <location>
        <begin position="105"/>
        <end position="134"/>
    </location>
</feature>
<dbReference type="RefSeq" id="WP_378062156.1">
    <property type="nucleotide sequence ID" value="NZ_JBHSIS010000027.1"/>
</dbReference>
<reference evidence="4" key="1">
    <citation type="journal article" date="2019" name="Int. J. Syst. Evol. Microbiol.">
        <title>The Global Catalogue of Microorganisms (GCM) 10K type strain sequencing project: providing services to taxonomists for standard genome sequencing and annotation.</title>
        <authorList>
            <consortium name="The Broad Institute Genomics Platform"/>
            <consortium name="The Broad Institute Genome Sequencing Center for Infectious Disease"/>
            <person name="Wu L."/>
            <person name="Ma J."/>
        </authorList>
    </citation>
    <scope>NUCLEOTIDE SEQUENCE [LARGE SCALE GENOMIC DNA]</scope>
    <source>
        <strain evidence="4">ZS-22-S1</strain>
    </source>
</reference>
<dbReference type="PROSITE" id="PS51534">
    <property type="entry name" value="SEFIR"/>
    <property type="match status" value="1"/>
</dbReference>
<proteinExistence type="predicted"/>
<evidence type="ECO:0000313" key="4">
    <source>
        <dbReference type="Proteomes" id="UP001595859"/>
    </source>
</evidence>
<feature type="domain" description="SEFIR" evidence="2">
    <location>
        <begin position="1"/>
        <end position="87"/>
    </location>
</feature>
<protein>
    <recommendedName>
        <fullName evidence="2">SEFIR domain-containing protein</fullName>
    </recommendedName>
</protein>
<keyword evidence="4" id="KW-1185">Reference proteome</keyword>